<keyword evidence="4" id="KW-1185">Reference proteome</keyword>
<reference evidence="3 4" key="1">
    <citation type="journal article" date="2024" name="Int. J. Syst. Evol. Microbiol.">
        <title>Lacrimispora brassicae sp. nov. isolated from fermented cabbage, and proposal of Clostridium indicum Gundawar et al. 2019 and Clostridium methoxybenzovorans Mechichi et al. 1999 as heterotypic synonyms of Lacrimispora amygdalina (Parshina et al. 2003) Haas and Blanchard 2020 and Lacrimispora indolis (McClung and McCoy 1957) Haas and Blanchard 2020, respectively.</title>
        <authorList>
            <person name="Kobayashi H."/>
            <person name="Tanizawa Y."/>
            <person name="Sakamoto M."/>
            <person name="Ohkuma M."/>
            <person name="Tohno M."/>
        </authorList>
    </citation>
    <scope>NUCLEOTIDE SEQUENCE [LARGE SCALE GENOMIC DNA]</scope>
    <source>
        <strain evidence="3 4">DSM 12857</strain>
    </source>
</reference>
<proteinExistence type="predicted"/>
<dbReference type="PROSITE" id="PS51898">
    <property type="entry name" value="TYR_RECOMBINASE"/>
    <property type="match status" value="1"/>
</dbReference>
<evidence type="ECO:0000313" key="4">
    <source>
        <dbReference type="Proteomes" id="UP001419084"/>
    </source>
</evidence>
<evidence type="ECO:0000256" key="1">
    <source>
        <dbReference type="ARBA" id="ARBA00023172"/>
    </source>
</evidence>
<evidence type="ECO:0000259" key="2">
    <source>
        <dbReference type="PROSITE" id="PS51898"/>
    </source>
</evidence>
<dbReference type="EMBL" id="BRPJ01000035">
    <property type="protein sequence ID" value="GLB30147.1"/>
    <property type="molecule type" value="Genomic_DNA"/>
</dbReference>
<feature type="domain" description="Tyr recombinase" evidence="2">
    <location>
        <begin position="24"/>
        <end position="122"/>
    </location>
</feature>
<dbReference type="SUPFAM" id="SSF56349">
    <property type="entry name" value="DNA breaking-rejoining enzymes"/>
    <property type="match status" value="1"/>
</dbReference>
<sequence>MARECDVCEKNYAEFIDLGEKETVLARTTFTDAEKQLCWQHTNDIEYMDTILILLYTGMRVGEMLDIKTADVDLKGGFMRGGSKTFAGINRLIPIHSKIMPFIKKYYNPNNEYLITYSNTQW</sequence>
<keyword evidence="1" id="KW-0233">DNA recombination</keyword>
<dbReference type="InterPro" id="IPR011010">
    <property type="entry name" value="DNA_brk_join_enz"/>
</dbReference>
<dbReference type="InterPro" id="IPR002104">
    <property type="entry name" value="Integrase_catalytic"/>
</dbReference>
<protein>
    <recommendedName>
        <fullName evidence="2">Tyr recombinase domain-containing protein</fullName>
    </recommendedName>
</protein>
<dbReference type="CDD" id="cd00397">
    <property type="entry name" value="DNA_BRE_C"/>
    <property type="match status" value="1"/>
</dbReference>
<accession>A0ABQ5M5P9</accession>
<dbReference type="Proteomes" id="UP001419084">
    <property type="component" value="Unassembled WGS sequence"/>
</dbReference>
<evidence type="ECO:0000313" key="3">
    <source>
        <dbReference type="EMBL" id="GLB30147.1"/>
    </source>
</evidence>
<comment type="caution">
    <text evidence="3">The sequence shown here is derived from an EMBL/GenBank/DDBJ whole genome shotgun (WGS) entry which is preliminary data.</text>
</comment>
<organism evidence="3 4">
    <name type="scientific">Lacrimispora amygdalina</name>
    <dbReference type="NCBI Taxonomy" id="253257"/>
    <lineage>
        <taxon>Bacteria</taxon>
        <taxon>Bacillati</taxon>
        <taxon>Bacillota</taxon>
        <taxon>Clostridia</taxon>
        <taxon>Lachnospirales</taxon>
        <taxon>Lachnospiraceae</taxon>
        <taxon>Lacrimispora</taxon>
    </lineage>
</organism>
<dbReference type="InterPro" id="IPR013762">
    <property type="entry name" value="Integrase-like_cat_sf"/>
</dbReference>
<dbReference type="Gene3D" id="1.10.443.10">
    <property type="entry name" value="Intergrase catalytic core"/>
    <property type="match status" value="1"/>
</dbReference>
<name>A0ABQ5M5P9_9FIRM</name>
<gene>
    <name evidence="3" type="ORF">LAD12857_20700</name>
</gene>
<dbReference type="Pfam" id="PF00589">
    <property type="entry name" value="Phage_integrase"/>
    <property type="match status" value="1"/>
</dbReference>